<feature type="coiled-coil region" evidence="1">
    <location>
        <begin position="47"/>
        <end position="94"/>
    </location>
</feature>
<evidence type="ECO:0000256" key="1">
    <source>
        <dbReference type="SAM" id="Coils"/>
    </source>
</evidence>
<name>A0A562WR01_9BACT</name>
<dbReference type="InterPro" id="IPR007813">
    <property type="entry name" value="PilN"/>
</dbReference>
<proteinExistence type="predicted"/>
<dbReference type="GO" id="GO:0043107">
    <property type="term" value="P:type IV pilus-dependent motility"/>
    <property type="evidence" value="ECO:0007669"/>
    <property type="project" value="TreeGrafter"/>
</dbReference>
<reference evidence="3 4" key="1">
    <citation type="submission" date="2019-07" db="EMBL/GenBank/DDBJ databases">
        <title>Genomic Encyclopedia of Archaeal and Bacterial Type Strains, Phase II (KMG-II): from individual species to whole genera.</title>
        <authorList>
            <person name="Goeker M."/>
        </authorList>
    </citation>
    <scope>NUCLEOTIDE SEQUENCE [LARGE SCALE GENOMIC DNA]</scope>
    <source>
        <strain evidence="3 4">ATCC BAA-1139</strain>
    </source>
</reference>
<dbReference type="InterPro" id="IPR052534">
    <property type="entry name" value="Extracell_DNA_Util/SecSys_Comp"/>
</dbReference>
<dbReference type="Proteomes" id="UP000319449">
    <property type="component" value="Unassembled WGS sequence"/>
</dbReference>
<evidence type="ECO:0000313" key="3">
    <source>
        <dbReference type="EMBL" id="TWJ32780.1"/>
    </source>
</evidence>
<organism evidence="3 4">
    <name type="scientific">Geobacter argillaceus</name>
    <dbReference type="NCBI Taxonomy" id="345631"/>
    <lineage>
        <taxon>Bacteria</taxon>
        <taxon>Pseudomonadati</taxon>
        <taxon>Thermodesulfobacteriota</taxon>
        <taxon>Desulfuromonadia</taxon>
        <taxon>Geobacterales</taxon>
        <taxon>Geobacteraceae</taxon>
        <taxon>Geobacter</taxon>
    </lineage>
</organism>
<evidence type="ECO:0000256" key="2">
    <source>
        <dbReference type="SAM" id="Phobius"/>
    </source>
</evidence>
<sequence length="188" mass="20797">MIRINLLPVRAAKKKETARQQTTIALMSIAGVLLIFFALYSVTLGKISGTKNEITSAENDIQQLKKNIGEIDNIKKLQAEVKKKLDILAQLRHEKTGPAIRLATLSGAVPEKLWLTKYSEGTGTVSISGIAFSEELIADFMRRLQASADFTNVELQVSEQAEVSGVKLKRFDITCVLKSQKKEDPPKK</sequence>
<evidence type="ECO:0000313" key="4">
    <source>
        <dbReference type="Proteomes" id="UP000319449"/>
    </source>
</evidence>
<protein>
    <submittedName>
        <fullName evidence="3">Type IV pilus assembly protein PilN</fullName>
    </submittedName>
</protein>
<keyword evidence="4" id="KW-1185">Reference proteome</keyword>
<dbReference type="PANTHER" id="PTHR40278">
    <property type="entry name" value="DNA UTILIZATION PROTEIN HOFN"/>
    <property type="match status" value="1"/>
</dbReference>
<dbReference type="GO" id="GO:0043683">
    <property type="term" value="P:type IV pilus assembly"/>
    <property type="evidence" value="ECO:0007669"/>
    <property type="project" value="TreeGrafter"/>
</dbReference>
<dbReference type="Pfam" id="PF05137">
    <property type="entry name" value="PilN"/>
    <property type="match status" value="1"/>
</dbReference>
<dbReference type="OrthoDB" id="5296173at2"/>
<accession>A0A562WR01</accession>
<dbReference type="PANTHER" id="PTHR40278:SF2">
    <property type="entry name" value="TYPE IV PILUS INNER MEMBRANE COMPONENT PILN"/>
    <property type="match status" value="1"/>
</dbReference>
<comment type="caution">
    <text evidence="3">The sequence shown here is derived from an EMBL/GenBank/DDBJ whole genome shotgun (WGS) entry which is preliminary data.</text>
</comment>
<feature type="transmembrane region" description="Helical" evidence="2">
    <location>
        <begin position="21"/>
        <end position="42"/>
    </location>
</feature>
<keyword evidence="2" id="KW-0472">Membrane</keyword>
<keyword evidence="2" id="KW-1133">Transmembrane helix</keyword>
<dbReference type="RefSeq" id="WP_145018381.1">
    <property type="nucleotide sequence ID" value="NZ_VLLN01000003.1"/>
</dbReference>
<dbReference type="EMBL" id="VLLN01000003">
    <property type="protein sequence ID" value="TWJ32780.1"/>
    <property type="molecule type" value="Genomic_DNA"/>
</dbReference>
<keyword evidence="2" id="KW-0812">Transmembrane</keyword>
<keyword evidence="1" id="KW-0175">Coiled coil</keyword>
<dbReference type="AlphaFoldDB" id="A0A562WR01"/>
<gene>
    <name evidence="3" type="ORF">JN12_00757</name>
</gene>